<sequence>MSVLKVVEILSNSTQSWEDATKKGVEKASETIKGIKSAYVKEFSTVVKDGTVTEYRVNLKITFEVK</sequence>
<dbReference type="PANTHER" id="PTHR39324">
    <property type="entry name" value="CALCIUM DODECIN"/>
    <property type="match status" value="1"/>
</dbReference>
<dbReference type="RefSeq" id="WP_304415917.1">
    <property type="nucleotide sequence ID" value="NZ_JANAIE010000001.1"/>
</dbReference>
<dbReference type="Proteomes" id="UP001152599">
    <property type="component" value="Unassembled WGS sequence"/>
</dbReference>
<accession>A0A9X4MVE3</accession>
<dbReference type="InterPro" id="IPR009923">
    <property type="entry name" value="Dodecin"/>
</dbReference>
<proteinExistence type="predicted"/>
<dbReference type="EMBL" id="JANCMU010000001">
    <property type="protein sequence ID" value="MDG4945533.1"/>
    <property type="molecule type" value="Genomic_DNA"/>
</dbReference>
<gene>
    <name evidence="1" type="ORF">NMK71_03830</name>
</gene>
<dbReference type="InterPro" id="IPR025543">
    <property type="entry name" value="Dodecin-like"/>
</dbReference>
<keyword evidence="2" id="KW-1185">Reference proteome</keyword>
<comment type="caution">
    <text evidence="1">The sequence shown here is derived from an EMBL/GenBank/DDBJ whole genome shotgun (WGS) entry which is preliminary data.</text>
</comment>
<evidence type="ECO:0000313" key="2">
    <source>
        <dbReference type="Proteomes" id="UP001152599"/>
    </source>
</evidence>
<dbReference type="InterPro" id="IPR036694">
    <property type="entry name" value="Dodecin-like_sf"/>
</dbReference>
<dbReference type="Pfam" id="PF07311">
    <property type="entry name" value="Dodecin"/>
    <property type="match status" value="1"/>
</dbReference>
<organism evidence="1 2">
    <name type="scientific">Profundicola chukchiensis</name>
    <dbReference type="NCBI Taxonomy" id="2961959"/>
    <lineage>
        <taxon>Bacteria</taxon>
        <taxon>Pseudomonadati</taxon>
        <taxon>Bacteroidota</taxon>
        <taxon>Flavobacteriia</taxon>
        <taxon>Flavobacteriales</taxon>
        <taxon>Weeksellaceae</taxon>
        <taxon>Profundicola</taxon>
    </lineage>
</organism>
<dbReference type="PANTHER" id="PTHR39324:SF1">
    <property type="entry name" value="CALCIUM DODECIN"/>
    <property type="match status" value="1"/>
</dbReference>
<dbReference type="Gene3D" id="3.30.1660.10">
    <property type="entry name" value="Flavin-binding protein dodecin"/>
    <property type="match status" value="1"/>
</dbReference>
<name>A0A9X4MVE3_9FLAO</name>
<protein>
    <submittedName>
        <fullName evidence="1">Dodecin family protein</fullName>
    </submittedName>
</protein>
<evidence type="ECO:0000313" key="1">
    <source>
        <dbReference type="EMBL" id="MDG4945533.1"/>
    </source>
</evidence>
<reference evidence="1" key="1">
    <citation type="submission" date="2022-07" db="EMBL/GenBank/DDBJ databases">
        <title>Description and genome-wide analysis of Profundicola chukchiensis gen. nov., sp. nov., marine bacteria isolated from bottom sediments of the Chukchi Sea.</title>
        <authorList>
            <person name="Romanenko L."/>
            <person name="Otstavnykh N."/>
            <person name="Kurilenko V."/>
            <person name="Eremeev V."/>
            <person name="Velansky P."/>
            <person name="Mikhailov V."/>
            <person name="Isaeva M."/>
        </authorList>
    </citation>
    <scope>NUCLEOTIDE SEQUENCE</scope>
    <source>
        <strain evidence="1">KMM 9713</strain>
    </source>
</reference>
<dbReference type="SUPFAM" id="SSF89807">
    <property type="entry name" value="Dodecin-like"/>
    <property type="match status" value="1"/>
</dbReference>
<dbReference type="AlphaFoldDB" id="A0A9X4MVE3"/>